<dbReference type="EMBL" id="AMQN01009753">
    <property type="status" value="NOT_ANNOTATED_CDS"/>
    <property type="molecule type" value="Genomic_DNA"/>
</dbReference>
<dbReference type="InterPro" id="IPR012677">
    <property type="entry name" value="Nucleotide-bd_a/b_plait_sf"/>
</dbReference>
<dbReference type="SUPFAM" id="SSF54928">
    <property type="entry name" value="RNA-binding domain, RBD"/>
    <property type="match status" value="1"/>
</dbReference>
<reference evidence="5" key="1">
    <citation type="submission" date="2012-12" db="EMBL/GenBank/DDBJ databases">
        <authorList>
            <person name="Hellsten U."/>
            <person name="Grimwood J."/>
            <person name="Chapman J.A."/>
            <person name="Shapiro H."/>
            <person name="Aerts A."/>
            <person name="Otillar R.P."/>
            <person name="Terry A.Y."/>
            <person name="Boore J.L."/>
            <person name="Simakov O."/>
            <person name="Marletaz F."/>
            <person name="Cho S.-J."/>
            <person name="Edsinger-Gonzales E."/>
            <person name="Havlak P."/>
            <person name="Kuo D.-H."/>
            <person name="Larsson T."/>
            <person name="Lv J."/>
            <person name="Arendt D."/>
            <person name="Savage R."/>
            <person name="Osoegawa K."/>
            <person name="de Jong P."/>
            <person name="Lindberg D.R."/>
            <person name="Seaver E.C."/>
            <person name="Weisblat D.A."/>
            <person name="Putnam N.H."/>
            <person name="Grigoriev I.V."/>
            <person name="Rokhsar D.S."/>
        </authorList>
    </citation>
    <scope>NUCLEOTIDE SEQUENCE</scope>
    <source>
        <strain evidence="5">I ESC-2004</strain>
    </source>
</reference>
<reference evidence="4" key="3">
    <citation type="submission" date="2015-06" db="UniProtKB">
        <authorList>
            <consortium name="EnsemblMetazoa"/>
        </authorList>
    </citation>
    <scope>IDENTIFICATION</scope>
</reference>
<keyword evidence="5" id="KW-1185">Reference proteome</keyword>
<reference evidence="3 5" key="2">
    <citation type="journal article" date="2013" name="Nature">
        <title>Insights into bilaterian evolution from three spiralian genomes.</title>
        <authorList>
            <person name="Simakov O."/>
            <person name="Marletaz F."/>
            <person name="Cho S.J."/>
            <person name="Edsinger-Gonzales E."/>
            <person name="Havlak P."/>
            <person name="Hellsten U."/>
            <person name="Kuo D.H."/>
            <person name="Larsson T."/>
            <person name="Lv J."/>
            <person name="Arendt D."/>
            <person name="Savage R."/>
            <person name="Osoegawa K."/>
            <person name="de Jong P."/>
            <person name="Grimwood J."/>
            <person name="Chapman J.A."/>
            <person name="Shapiro H."/>
            <person name="Aerts A."/>
            <person name="Otillar R.P."/>
            <person name="Terry A.Y."/>
            <person name="Boore J.L."/>
            <person name="Grigoriev I.V."/>
            <person name="Lindberg D.R."/>
            <person name="Seaver E.C."/>
            <person name="Weisblat D.A."/>
            <person name="Putnam N.H."/>
            <person name="Rokhsar D.S."/>
        </authorList>
    </citation>
    <scope>NUCLEOTIDE SEQUENCE</scope>
    <source>
        <strain evidence="3 5">I ESC-2004</strain>
    </source>
</reference>
<proteinExistence type="predicted"/>
<accession>R7U297</accession>
<dbReference type="AlphaFoldDB" id="R7U297"/>
<dbReference type="HOGENOM" id="CLU_1397556_0_0_1"/>
<evidence type="ECO:0000313" key="5">
    <source>
        <dbReference type="Proteomes" id="UP000014760"/>
    </source>
</evidence>
<dbReference type="GO" id="GO:0003723">
    <property type="term" value="F:RNA binding"/>
    <property type="evidence" value="ECO:0007669"/>
    <property type="project" value="UniProtKB-UniRule"/>
</dbReference>
<feature type="domain" description="RRM" evidence="2">
    <location>
        <begin position="28"/>
        <end position="104"/>
    </location>
</feature>
<evidence type="ECO:0000313" key="4">
    <source>
        <dbReference type="EnsemblMetazoa" id="CapteP189749"/>
    </source>
</evidence>
<dbReference type="EMBL" id="KB306133">
    <property type="protein sequence ID" value="ELU00125.1"/>
    <property type="molecule type" value="Genomic_DNA"/>
</dbReference>
<evidence type="ECO:0000259" key="2">
    <source>
        <dbReference type="PROSITE" id="PS50102"/>
    </source>
</evidence>
<name>R7U297_CAPTE</name>
<dbReference type="Pfam" id="PF23085">
    <property type="entry name" value="RRM_PARP14_3"/>
    <property type="match status" value="1"/>
</dbReference>
<dbReference type="PROSITE" id="PS50102">
    <property type="entry name" value="RRM"/>
    <property type="match status" value="1"/>
</dbReference>
<dbReference type="Proteomes" id="UP000014760">
    <property type="component" value="Unassembled WGS sequence"/>
</dbReference>
<dbReference type="InterPro" id="IPR000504">
    <property type="entry name" value="RRM_dom"/>
</dbReference>
<protein>
    <recommendedName>
        <fullName evidence="2">RRM domain-containing protein</fullName>
    </recommendedName>
</protein>
<evidence type="ECO:0000256" key="1">
    <source>
        <dbReference type="PROSITE-ProRule" id="PRU00176"/>
    </source>
</evidence>
<dbReference type="Gene3D" id="3.30.70.330">
    <property type="match status" value="1"/>
</dbReference>
<keyword evidence="1" id="KW-0694">RNA-binding</keyword>
<sequence>MWRTRFASSVHEQLIEPKEDDSVDNYRKGIVVGGIPADLSEEALRLYFEDEARSGGGAVKKLRIDRSTSTAIVTFTAAEAVMRVKNKSHRLQPGRLMYAMAIQEIEPPLVLKVSGLPQGLGEYLRLHFEADANGGPIERMDHVKDDYFIFFKCMRDDSIINAFNTISIQFSELHGFVLGKQSKQLSLKEFDVSSF</sequence>
<organism evidence="3">
    <name type="scientific">Capitella teleta</name>
    <name type="common">Polychaete worm</name>
    <dbReference type="NCBI Taxonomy" id="283909"/>
    <lineage>
        <taxon>Eukaryota</taxon>
        <taxon>Metazoa</taxon>
        <taxon>Spiralia</taxon>
        <taxon>Lophotrochozoa</taxon>
        <taxon>Annelida</taxon>
        <taxon>Polychaeta</taxon>
        <taxon>Sedentaria</taxon>
        <taxon>Scolecida</taxon>
        <taxon>Capitellidae</taxon>
        <taxon>Capitella</taxon>
    </lineage>
</organism>
<evidence type="ECO:0000313" key="3">
    <source>
        <dbReference type="EMBL" id="ELU00125.1"/>
    </source>
</evidence>
<dbReference type="EnsemblMetazoa" id="CapteT189749">
    <property type="protein sequence ID" value="CapteP189749"/>
    <property type="gene ID" value="CapteG189749"/>
</dbReference>
<gene>
    <name evidence="3" type="ORF">CAPTEDRAFT_189749</name>
</gene>
<dbReference type="InterPro" id="IPR035979">
    <property type="entry name" value="RBD_domain_sf"/>
</dbReference>
<dbReference type="OrthoDB" id="6161426at2759"/>